<evidence type="ECO:0000313" key="2">
    <source>
        <dbReference type="Proteomes" id="UP000199574"/>
    </source>
</evidence>
<proteinExistence type="predicted"/>
<keyword evidence="2" id="KW-1185">Reference proteome</keyword>
<evidence type="ECO:0008006" key="3">
    <source>
        <dbReference type="Google" id="ProtNLM"/>
    </source>
</evidence>
<evidence type="ECO:0000313" key="1">
    <source>
        <dbReference type="EMBL" id="SDR77326.1"/>
    </source>
</evidence>
<accession>A0ABY0U117</accession>
<dbReference type="EMBL" id="LT629754">
    <property type="protein sequence ID" value="SDR77326.1"/>
    <property type="molecule type" value="Genomic_DNA"/>
</dbReference>
<dbReference type="Proteomes" id="UP000199574">
    <property type="component" value="Chromosome I"/>
</dbReference>
<dbReference type="RefSeq" id="WP_091601727.1">
    <property type="nucleotide sequence ID" value="NZ_LT629754.1"/>
</dbReference>
<sequence length="105" mass="11264">MSGSGGGGYVPPQRTKFDCETSIIVSTVSSINLAILKKHQVGHILFLMIGENEELLIEDGDGEILGAILHSNTSDIINCMKQGATYQAEITTINSPTCKVKISRN</sequence>
<name>A0ABY0U117_9FLAO</name>
<protein>
    <recommendedName>
        <fullName evidence="3">TRAM domain-containing protein</fullName>
    </recommendedName>
</protein>
<gene>
    <name evidence="1" type="ORF">SAMN05192545_0098</name>
</gene>
<dbReference type="GeneID" id="90592996"/>
<organism evidence="1 2">
    <name type="scientific">Maribacter dokdonensis</name>
    <dbReference type="NCBI Taxonomy" id="320912"/>
    <lineage>
        <taxon>Bacteria</taxon>
        <taxon>Pseudomonadati</taxon>
        <taxon>Bacteroidota</taxon>
        <taxon>Flavobacteriia</taxon>
        <taxon>Flavobacteriales</taxon>
        <taxon>Flavobacteriaceae</taxon>
        <taxon>Maribacter</taxon>
    </lineage>
</organism>
<reference evidence="1 2" key="1">
    <citation type="submission" date="2016-10" db="EMBL/GenBank/DDBJ databases">
        <authorList>
            <person name="Varghese N."/>
            <person name="Submissions S."/>
        </authorList>
    </citation>
    <scope>NUCLEOTIDE SEQUENCE [LARGE SCALE GENOMIC DNA]</scope>
    <source>
        <strain evidence="1 2">MAR_2009_60</strain>
    </source>
</reference>